<dbReference type="EMBL" id="CP032157">
    <property type="protein sequence ID" value="AXY76662.1"/>
    <property type="molecule type" value="Genomic_DNA"/>
</dbReference>
<organism evidence="2 3">
    <name type="scientific">Paraflavitalea soli</name>
    <dbReference type="NCBI Taxonomy" id="2315862"/>
    <lineage>
        <taxon>Bacteria</taxon>
        <taxon>Pseudomonadati</taxon>
        <taxon>Bacteroidota</taxon>
        <taxon>Chitinophagia</taxon>
        <taxon>Chitinophagales</taxon>
        <taxon>Chitinophagaceae</taxon>
        <taxon>Paraflavitalea</taxon>
    </lineage>
</organism>
<name>A0A3B7MQ95_9BACT</name>
<keyword evidence="1" id="KW-0812">Transmembrane</keyword>
<keyword evidence="3" id="KW-1185">Reference proteome</keyword>
<dbReference type="CDD" id="cd07818">
    <property type="entry name" value="SRPBCC_1"/>
    <property type="match status" value="1"/>
</dbReference>
<dbReference type="KEGG" id="pseg:D3H65_22870"/>
<dbReference type="AlphaFoldDB" id="A0A3B7MQ95"/>
<dbReference type="Pfam" id="PF10604">
    <property type="entry name" value="Polyketide_cyc2"/>
    <property type="match status" value="1"/>
</dbReference>
<keyword evidence="1" id="KW-1133">Transmembrane helix</keyword>
<sequence>MLVLYIIYGFIGIILILLVIAFFLPGKYHIEKSLVIIQPVREVMARVADLNHYARWNPWQMMEPGSKMTIKGAPQTPGHEYWWKGKKIGEGRLILRSIDQKHVHFGLEFIRPWKSFANDNWLFEEWGNGETKVTWQNNGDLPYPMARLMGPYLIKNLNKQFEEGLRNLKKLCEGL</sequence>
<protein>
    <recommendedName>
        <fullName evidence="4">Polyketide cyclase</fullName>
    </recommendedName>
</protein>
<dbReference type="InterPro" id="IPR019587">
    <property type="entry name" value="Polyketide_cyclase/dehydratase"/>
</dbReference>
<feature type="transmembrane region" description="Helical" evidence="1">
    <location>
        <begin position="6"/>
        <end position="24"/>
    </location>
</feature>
<dbReference type="InterPro" id="IPR023393">
    <property type="entry name" value="START-like_dom_sf"/>
</dbReference>
<keyword evidence="1" id="KW-0472">Membrane</keyword>
<evidence type="ECO:0000256" key="1">
    <source>
        <dbReference type="SAM" id="Phobius"/>
    </source>
</evidence>
<dbReference type="RefSeq" id="WP_119052539.1">
    <property type="nucleotide sequence ID" value="NZ_CP032157.1"/>
</dbReference>
<evidence type="ECO:0000313" key="3">
    <source>
        <dbReference type="Proteomes" id="UP000263900"/>
    </source>
</evidence>
<dbReference type="Proteomes" id="UP000263900">
    <property type="component" value="Chromosome"/>
</dbReference>
<evidence type="ECO:0008006" key="4">
    <source>
        <dbReference type="Google" id="ProtNLM"/>
    </source>
</evidence>
<dbReference type="OrthoDB" id="9807923at2"/>
<accession>A0A3B7MQ95</accession>
<dbReference type="SUPFAM" id="SSF55961">
    <property type="entry name" value="Bet v1-like"/>
    <property type="match status" value="1"/>
</dbReference>
<proteinExistence type="predicted"/>
<dbReference type="Gene3D" id="3.30.530.20">
    <property type="match status" value="1"/>
</dbReference>
<evidence type="ECO:0000313" key="2">
    <source>
        <dbReference type="EMBL" id="AXY76662.1"/>
    </source>
</evidence>
<gene>
    <name evidence="2" type="ORF">D3H65_22870</name>
</gene>
<reference evidence="2 3" key="1">
    <citation type="submission" date="2018-09" db="EMBL/GenBank/DDBJ databases">
        <title>Genome sequencing of strain 6GH32-13.</title>
        <authorList>
            <person name="Weon H.-Y."/>
            <person name="Heo J."/>
            <person name="Kwon S.-W."/>
        </authorList>
    </citation>
    <scope>NUCLEOTIDE SEQUENCE [LARGE SCALE GENOMIC DNA]</scope>
    <source>
        <strain evidence="2 3">5GH32-13</strain>
    </source>
</reference>